<dbReference type="EC" id="2.4.1.255" evidence="1"/>
<evidence type="ECO:0000256" key="2">
    <source>
        <dbReference type="ARBA" id="ARBA00022676"/>
    </source>
</evidence>
<comment type="catalytic activity">
    <reaction evidence="9">
        <text>L-seryl-[protein] + UDP-N-acetyl-alpha-D-glucosamine = 3-O-(N-acetyl-beta-D-glucosaminyl)-L-seryl-[protein] + UDP + H(+)</text>
        <dbReference type="Rhea" id="RHEA:48904"/>
        <dbReference type="Rhea" id="RHEA-COMP:9863"/>
        <dbReference type="Rhea" id="RHEA-COMP:12251"/>
        <dbReference type="ChEBI" id="CHEBI:15378"/>
        <dbReference type="ChEBI" id="CHEBI:29999"/>
        <dbReference type="ChEBI" id="CHEBI:57705"/>
        <dbReference type="ChEBI" id="CHEBI:58223"/>
        <dbReference type="ChEBI" id="CHEBI:90838"/>
        <dbReference type="EC" id="2.4.1.255"/>
    </reaction>
</comment>
<dbReference type="InterPro" id="IPR049625">
    <property type="entry name" value="Glyco_transf_61_cat"/>
</dbReference>
<evidence type="ECO:0000256" key="5">
    <source>
        <dbReference type="ARBA" id="ARBA00022824"/>
    </source>
</evidence>
<dbReference type="STRING" id="1965070.A0A3S3SNL7"/>
<dbReference type="GO" id="GO:0005788">
    <property type="term" value="C:endoplasmic reticulum lumen"/>
    <property type="evidence" value="ECO:0007669"/>
    <property type="project" value="TreeGrafter"/>
</dbReference>
<comment type="catalytic activity">
    <reaction evidence="10">
        <text>L-threonyl-[protein] + UDP-N-acetyl-alpha-D-glucosamine = 3-O-(N-acetyl-beta-D-glucosaminyl)-L-threonyl-[protein] + UDP + H(+)</text>
        <dbReference type="Rhea" id="RHEA:48908"/>
        <dbReference type="Rhea" id="RHEA-COMP:11060"/>
        <dbReference type="Rhea" id="RHEA-COMP:12252"/>
        <dbReference type="ChEBI" id="CHEBI:15378"/>
        <dbReference type="ChEBI" id="CHEBI:30013"/>
        <dbReference type="ChEBI" id="CHEBI:57705"/>
        <dbReference type="ChEBI" id="CHEBI:58223"/>
        <dbReference type="ChEBI" id="CHEBI:90840"/>
        <dbReference type="EC" id="2.4.1.255"/>
    </reaction>
</comment>
<dbReference type="PANTHER" id="PTHR20961:SF148">
    <property type="entry name" value="EGF DOMAIN-SPECIFIC O-LINKED N-ACETYLGLUCOSAMINE TRANSFERASE"/>
    <property type="match status" value="1"/>
</dbReference>
<dbReference type="AlphaFoldDB" id="A0A3S3SNL7"/>
<evidence type="ECO:0000256" key="10">
    <source>
        <dbReference type="ARBA" id="ARBA00049432"/>
    </source>
</evidence>
<evidence type="ECO:0000259" key="11">
    <source>
        <dbReference type="Pfam" id="PF04577"/>
    </source>
</evidence>
<keyword evidence="13" id="KW-1185">Reference proteome</keyword>
<dbReference type="PANTHER" id="PTHR20961">
    <property type="entry name" value="GLYCOSYLTRANSFERASE"/>
    <property type="match status" value="1"/>
</dbReference>
<accession>A0A3S3SNL7</accession>
<reference evidence="12 13" key="1">
    <citation type="journal article" date="2018" name="Gigascience">
        <title>Genomes of trombidid mites reveal novel predicted allergens and laterally-transferred genes associated with secondary metabolism.</title>
        <authorList>
            <person name="Dong X."/>
            <person name="Chaisiri K."/>
            <person name="Xia D."/>
            <person name="Armstrong S.D."/>
            <person name="Fang Y."/>
            <person name="Donnelly M.J."/>
            <person name="Kadowaki T."/>
            <person name="McGarry J.W."/>
            <person name="Darby A.C."/>
            <person name="Makepeace B.L."/>
        </authorList>
    </citation>
    <scope>NUCLEOTIDE SEQUENCE [LARGE SCALE GENOMIC DNA]</scope>
    <source>
        <strain evidence="12">UoL-WK</strain>
    </source>
</reference>
<evidence type="ECO:0000256" key="3">
    <source>
        <dbReference type="ARBA" id="ARBA00022679"/>
    </source>
</evidence>
<protein>
    <recommendedName>
        <fullName evidence="7">EGF domain-specific O-linked N-acetylglucosamine transferase</fullName>
        <ecNumber evidence="1">2.4.1.255</ecNumber>
    </recommendedName>
    <alternativeName>
        <fullName evidence="8">Extracellular O-linked N-acetylglucosamine transferase</fullName>
    </alternativeName>
</protein>
<keyword evidence="5" id="KW-0256">Endoplasmic reticulum</keyword>
<dbReference type="GO" id="GO:0097363">
    <property type="term" value="F:protein O-acetylglucosaminyltransferase activity"/>
    <property type="evidence" value="ECO:0007669"/>
    <property type="project" value="UniProtKB-EC"/>
</dbReference>
<evidence type="ECO:0000313" key="12">
    <source>
        <dbReference type="EMBL" id="RWS16710.1"/>
    </source>
</evidence>
<proteinExistence type="predicted"/>
<comment type="caution">
    <text evidence="12">The sequence shown here is derived from an EMBL/GenBank/DDBJ whole genome shotgun (WGS) entry which is preliminary data.</text>
</comment>
<keyword evidence="2" id="KW-0328">Glycosyltransferase</keyword>
<evidence type="ECO:0000256" key="6">
    <source>
        <dbReference type="ARBA" id="ARBA00023180"/>
    </source>
</evidence>
<keyword evidence="6" id="KW-0325">Glycoprotein</keyword>
<dbReference type="Pfam" id="PF04577">
    <property type="entry name" value="Glyco_transf_61"/>
    <property type="match status" value="1"/>
</dbReference>
<dbReference type="Proteomes" id="UP000285301">
    <property type="component" value="Unassembled WGS sequence"/>
</dbReference>
<keyword evidence="3 12" id="KW-0808">Transferase</keyword>
<keyword evidence="4" id="KW-0732">Signal</keyword>
<name>A0A3S3SNL7_9ACAR</name>
<evidence type="ECO:0000256" key="4">
    <source>
        <dbReference type="ARBA" id="ARBA00022729"/>
    </source>
</evidence>
<organism evidence="12 13">
    <name type="scientific">Dinothrombium tinctorium</name>
    <dbReference type="NCBI Taxonomy" id="1965070"/>
    <lineage>
        <taxon>Eukaryota</taxon>
        <taxon>Metazoa</taxon>
        <taxon>Ecdysozoa</taxon>
        <taxon>Arthropoda</taxon>
        <taxon>Chelicerata</taxon>
        <taxon>Arachnida</taxon>
        <taxon>Acari</taxon>
        <taxon>Acariformes</taxon>
        <taxon>Trombidiformes</taxon>
        <taxon>Prostigmata</taxon>
        <taxon>Anystina</taxon>
        <taxon>Parasitengona</taxon>
        <taxon>Trombidioidea</taxon>
        <taxon>Trombidiidae</taxon>
        <taxon>Dinothrombium</taxon>
    </lineage>
</organism>
<gene>
    <name evidence="12" type="ORF">B4U79_00767</name>
</gene>
<dbReference type="OrthoDB" id="529273at2759"/>
<evidence type="ECO:0000256" key="7">
    <source>
        <dbReference type="ARBA" id="ARBA00040944"/>
    </source>
</evidence>
<sequence>MKLNEPMRYKDDILDSGAFCGFDCELKQAALLSQSAHKSALQSWFNEIQHFTLCPKNYKCDIEISKPTFIVKLDATVNMYHHFCDFINLYLTLHLNNSFSMDNNILIWDIFPYKSNFGLTWKAFTQNPILDLSKFKGKHVCFKDVVFPLLPRMIFGMYYNMPLIPGCQKSGVFHAFNRHILYKLKIKQEYNLENHTDPENRKLIRITFLSRSTQYRRVLNEDELIAILRRKSRHFKVTKVDFNHRMPFEEQLKITQNSDILIGMHGAGLTHVLFQPDWGVLFELYNCEDPNCYKDLTRLRGLKYITWENNDKVYPEDKGHHPELGAHLKFTNYRFEETEFLNLVMKGVKHVKVKRNEFFDKLIEKNKKDKKQTIIKDEL</sequence>
<evidence type="ECO:0000256" key="9">
    <source>
        <dbReference type="ARBA" id="ARBA00048317"/>
    </source>
</evidence>
<feature type="domain" description="Glycosyltransferase 61 catalytic" evidence="11">
    <location>
        <begin position="180"/>
        <end position="277"/>
    </location>
</feature>
<dbReference type="EMBL" id="NCKU01000185">
    <property type="protein sequence ID" value="RWS16710.1"/>
    <property type="molecule type" value="Genomic_DNA"/>
</dbReference>
<evidence type="ECO:0000313" key="13">
    <source>
        <dbReference type="Proteomes" id="UP000285301"/>
    </source>
</evidence>
<evidence type="ECO:0000256" key="1">
    <source>
        <dbReference type="ARBA" id="ARBA00011970"/>
    </source>
</evidence>
<evidence type="ECO:0000256" key="8">
    <source>
        <dbReference type="ARBA" id="ARBA00042574"/>
    </source>
</evidence>
<dbReference type="InterPro" id="IPR007657">
    <property type="entry name" value="Glycosyltransferase_61"/>
</dbReference>